<dbReference type="RefSeq" id="WP_066082864.1">
    <property type="nucleotide sequence ID" value="NZ_CP126114.1"/>
</dbReference>
<feature type="signal peptide" evidence="2">
    <location>
        <begin position="1"/>
        <end position="17"/>
    </location>
</feature>
<keyword evidence="2" id="KW-0732">Signal</keyword>
<dbReference type="GO" id="GO:0010181">
    <property type="term" value="F:FMN binding"/>
    <property type="evidence" value="ECO:0007669"/>
    <property type="project" value="InterPro"/>
</dbReference>
<gene>
    <name evidence="4" type="ORF">QNH39_04010</name>
</gene>
<dbReference type="GO" id="GO:0016020">
    <property type="term" value="C:membrane"/>
    <property type="evidence" value="ECO:0007669"/>
    <property type="project" value="InterPro"/>
</dbReference>
<evidence type="ECO:0000259" key="3">
    <source>
        <dbReference type="SMART" id="SM00900"/>
    </source>
</evidence>
<feature type="chain" id="PRO_5041733693" evidence="2">
    <location>
        <begin position="18"/>
        <end position="153"/>
    </location>
</feature>
<name>A0AA95MSI7_9BACI</name>
<dbReference type="AlphaFoldDB" id="A0AA95MSI7"/>
<protein>
    <submittedName>
        <fullName evidence="4">FMN-binding protein</fullName>
    </submittedName>
</protein>
<dbReference type="EMBL" id="CP126114">
    <property type="protein sequence ID" value="WHY87038.1"/>
    <property type="molecule type" value="Genomic_DNA"/>
</dbReference>
<evidence type="ECO:0000313" key="4">
    <source>
        <dbReference type="EMBL" id="WHY87038.1"/>
    </source>
</evidence>
<keyword evidence="5" id="KW-1185">Reference proteome</keyword>
<dbReference type="Pfam" id="PF04205">
    <property type="entry name" value="FMN_bind"/>
    <property type="match status" value="1"/>
</dbReference>
<evidence type="ECO:0000313" key="5">
    <source>
        <dbReference type="Proteomes" id="UP001178288"/>
    </source>
</evidence>
<dbReference type="InterPro" id="IPR007329">
    <property type="entry name" value="FMN-bd"/>
</dbReference>
<organism evidence="4 5">
    <name type="scientific">Neobacillus novalis</name>
    <dbReference type="NCBI Taxonomy" id="220687"/>
    <lineage>
        <taxon>Bacteria</taxon>
        <taxon>Bacillati</taxon>
        <taxon>Bacillota</taxon>
        <taxon>Bacilli</taxon>
        <taxon>Bacillales</taxon>
        <taxon>Bacillaceae</taxon>
        <taxon>Neobacillus</taxon>
    </lineage>
</organism>
<feature type="region of interest" description="Disordered" evidence="1">
    <location>
        <begin position="39"/>
        <end position="73"/>
    </location>
</feature>
<proteinExistence type="predicted"/>
<feature type="domain" description="FMN-binding" evidence="3">
    <location>
        <begin position="77"/>
        <end position="148"/>
    </location>
</feature>
<accession>A0AA95MSI7</accession>
<dbReference type="Proteomes" id="UP001178288">
    <property type="component" value="Chromosome"/>
</dbReference>
<dbReference type="Gene3D" id="3.90.1010.20">
    <property type="match status" value="1"/>
</dbReference>
<evidence type="ECO:0000256" key="2">
    <source>
        <dbReference type="SAM" id="SignalP"/>
    </source>
</evidence>
<reference evidence="4" key="1">
    <citation type="submission" date="2023-05" db="EMBL/GenBank/DDBJ databases">
        <title>Comparative genomics of Bacillaceae isolates and their secondary metabolite potential.</title>
        <authorList>
            <person name="Song L."/>
            <person name="Nielsen L.J."/>
            <person name="Mohite O."/>
            <person name="Xu X."/>
            <person name="Weber T."/>
            <person name="Kovacs A.T."/>
        </authorList>
    </citation>
    <scope>NUCLEOTIDE SEQUENCE</scope>
    <source>
        <strain evidence="4">XLM17</strain>
    </source>
</reference>
<sequence length="153" mass="16630">MKKNDKKWVILCSTALAAVYSAGYFTTETQANLGQPLPQIESNFQTNSSPVNGSKESSNITNSRYKDGTYTGSGMNRRGSIEVQVTIKKDVITDVAISHFAMHYSDRDVVGMPDEVLQKQSPQVENVSGATYSTEAFQNAVQDALDQAQNAVG</sequence>
<evidence type="ECO:0000256" key="1">
    <source>
        <dbReference type="SAM" id="MobiDB-lite"/>
    </source>
</evidence>
<dbReference type="KEGG" id="nnv:QNH39_04010"/>
<feature type="compositionally biased region" description="Polar residues" evidence="1">
    <location>
        <begin position="40"/>
        <end position="63"/>
    </location>
</feature>
<dbReference type="SMART" id="SM00900">
    <property type="entry name" value="FMN_bind"/>
    <property type="match status" value="1"/>
</dbReference>